<proteinExistence type="predicted"/>
<dbReference type="Proteomes" id="UP000057910">
    <property type="component" value="Unassembled WGS sequence"/>
</dbReference>
<feature type="transmembrane region" description="Helical" evidence="1">
    <location>
        <begin position="21"/>
        <end position="37"/>
    </location>
</feature>
<feature type="transmembrane region" description="Helical" evidence="1">
    <location>
        <begin position="113"/>
        <end position="132"/>
    </location>
</feature>
<feature type="transmembrane region" description="Helical" evidence="1">
    <location>
        <begin position="182"/>
        <end position="201"/>
    </location>
</feature>
<accession>A0ABD4E544</accession>
<dbReference type="AlphaFoldDB" id="A0ABD4E544"/>
<evidence type="ECO:0000313" key="2">
    <source>
        <dbReference type="EMBL" id="KVN86855.1"/>
    </source>
</evidence>
<evidence type="ECO:0000256" key="1">
    <source>
        <dbReference type="SAM" id="Phobius"/>
    </source>
</evidence>
<dbReference type="EMBL" id="LPAD01000049">
    <property type="protein sequence ID" value="KVN86855.1"/>
    <property type="molecule type" value="Genomic_DNA"/>
</dbReference>
<sequence length="255" mass="28549">MSMKNIGQAQSDHVVETVKRAIPLVLVLSLLGAGLSYEIYSDALSVSAWPWRIGVLVALVCCAGLLFVYARYRGSNDLYAYGLVMSIGTFSAYYFFGVFGYFCYFMFAPMPAVVRWPGLIGGVALNFFWAMVVRRSVRHTIDATPFLDKVINEQGGELIYDVQQGTTEFDRFHKEPDIMPKFAKYLIFGIAPFYLILNRVLSSNFGSNGVLLFLAVLGMPLALLFVSLFVRNYILMIALPKQIEKERGKRVLVAG</sequence>
<feature type="transmembrane region" description="Helical" evidence="1">
    <location>
        <begin position="81"/>
        <end position="107"/>
    </location>
</feature>
<keyword evidence="1" id="KW-1133">Transmembrane helix</keyword>
<evidence type="ECO:0000313" key="3">
    <source>
        <dbReference type="Proteomes" id="UP000057910"/>
    </source>
</evidence>
<keyword evidence="1" id="KW-0472">Membrane</keyword>
<gene>
    <name evidence="2" type="ORF">WJ68_08770</name>
</gene>
<reference evidence="2 3" key="1">
    <citation type="submission" date="2015-11" db="EMBL/GenBank/DDBJ databases">
        <title>Expanding the genomic diversity of Burkholderia species for the development of highly accurate diagnostics.</title>
        <authorList>
            <person name="Sahl J."/>
            <person name="Keim P."/>
            <person name="Wagner D."/>
        </authorList>
    </citation>
    <scope>NUCLEOTIDE SEQUENCE [LARGE SCALE GENOMIC DNA]</scope>
    <source>
        <strain evidence="2 3">MSMB1585WGS</strain>
    </source>
</reference>
<name>A0ABD4E544_9BURK</name>
<comment type="caution">
    <text evidence="2">The sequence shown here is derived from an EMBL/GenBank/DDBJ whole genome shotgun (WGS) entry which is preliminary data.</text>
</comment>
<feature type="transmembrane region" description="Helical" evidence="1">
    <location>
        <begin position="49"/>
        <end position="69"/>
    </location>
</feature>
<feature type="transmembrane region" description="Helical" evidence="1">
    <location>
        <begin position="213"/>
        <end position="239"/>
    </location>
</feature>
<organism evidence="2 3">
    <name type="scientific">Burkholderia ubonensis</name>
    <dbReference type="NCBI Taxonomy" id="101571"/>
    <lineage>
        <taxon>Bacteria</taxon>
        <taxon>Pseudomonadati</taxon>
        <taxon>Pseudomonadota</taxon>
        <taxon>Betaproteobacteria</taxon>
        <taxon>Burkholderiales</taxon>
        <taxon>Burkholderiaceae</taxon>
        <taxon>Burkholderia</taxon>
        <taxon>Burkholderia cepacia complex</taxon>
    </lineage>
</organism>
<protein>
    <submittedName>
        <fullName evidence="2">Uncharacterized protein</fullName>
    </submittedName>
</protein>
<keyword evidence="1" id="KW-0812">Transmembrane</keyword>